<comment type="caution">
    <text evidence="2">The sequence shown here is derived from an EMBL/GenBank/DDBJ whole genome shotgun (WGS) entry which is preliminary data.</text>
</comment>
<reference evidence="3" key="1">
    <citation type="submission" date="2014-03" db="EMBL/GenBank/DDBJ databases">
        <title>The Genome Sequence of Puccinia striiformis f. sp. tritici PST-78.</title>
        <authorList>
            <consortium name="The Broad Institute Genome Sequencing Platform"/>
            <person name="Cuomo C."/>
            <person name="Hulbert S."/>
            <person name="Chen X."/>
            <person name="Walker B."/>
            <person name="Young S.K."/>
            <person name="Zeng Q."/>
            <person name="Gargeya S."/>
            <person name="Fitzgerald M."/>
            <person name="Haas B."/>
            <person name="Abouelleil A."/>
            <person name="Alvarado L."/>
            <person name="Arachchi H.M."/>
            <person name="Berlin A.M."/>
            <person name="Chapman S.B."/>
            <person name="Goldberg J."/>
            <person name="Griggs A."/>
            <person name="Gujja S."/>
            <person name="Hansen M."/>
            <person name="Howarth C."/>
            <person name="Imamovic A."/>
            <person name="Larimer J."/>
            <person name="McCowan C."/>
            <person name="Montmayeur A."/>
            <person name="Murphy C."/>
            <person name="Neiman D."/>
            <person name="Pearson M."/>
            <person name="Priest M."/>
            <person name="Roberts A."/>
            <person name="Saif S."/>
            <person name="Shea T."/>
            <person name="Sisk P."/>
            <person name="Sykes S."/>
            <person name="Wortman J."/>
            <person name="Nusbaum C."/>
            <person name="Birren B."/>
        </authorList>
    </citation>
    <scope>NUCLEOTIDE SEQUENCE [LARGE SCALE GENOMIC DNA]</scope>
    <source>
        <strain evidence="3">race PST-78</strain>
    </source>
</reference>
<sequence>MIRLTSELIKDPRPTLHSQDFDAVYFKKKFDKLEKTLANDKRNTLYKVNLATFNIRFEDYRDTLIKAQEIEVQATQTRDETIIPTTKVLKIEYKPTSPVPEVTGNVHLDKHLAKTSISDKPIDKKEKTTKRKVLPLNSPFGGSTTSSFTTEPYFEDLKPTENFSSPVLKKIARKPALPILSDSEDELDEGKSHSLFPHTHKKTRN</sequence>
<protein>
    <submittedName>
        <fullName evidence="2">Uncharacterized protein</fullName>
    </submittedName>
</protein>
<feature type="region of interest" description="Disordered" evidence="1">
    <location>
        <begin position="125"/>
        <end position="148"/>
    </location>
</feature>
<feature type="region of interest" description="Disordered" evidence="1">
    <location>
        <begin position="181"/>
        <end position="205"/>
    </location>
</feature>
<gene>
    <name evidence="2" type="ORF">PSTG_18467</name>
</gene>
<feature type="compositionally biased region" description="Low complexity" evidence="1">
    <location>
        <begin position="138"/>
        <end position="148"/>
    </location>
</feature>
<dbReference type="Proteomes" id="UP000054564">
    <property type="component" value="Unassembled WGS sequence"/>
</dbReference>
<evidence type="ECO:0000313" key="2">
    <source>
        <dbReference type="EMBL" id="KNE88138.1"/>
    </source>
</evidence>
<keyword evidence="3" id="KW-1185">Reference proteome</keyword>
<name>A0A0L0UMB1_9BASI</name>
<accession>A0A0L0UMB1</accession>
<dbReference type="AlphaFoldDB" id="A0A0L0UMB1"/>
<proteinExistence type="predicted"/>
<evidence type="ECO:0000256" key="1">
    <source>
        <dbReference type="SAM" id="MobiDB-lite"/>
    </source>
</evidence>
<organism evidence="2 3">
    <name type="scientific">Puccinia striiformis f. sp. tritici PST-78</name>
    <dbReference type="NCBI Taxonomy" id="1165861"/>
    <lineage>
        <taxon>Eukaryota</taxon>
        <taxon>Fungi</taxon>
        <taxon>Dikarya</taxon>
        <taxon>Basidiomycota</taxon>
        <taxon>Pucciniomycotina</taxon>
        <taxon>Pucciniomycetes</taxon>
        <taxon>Pucciniales</taxon>
        <taxon>Pucciniaceae</taxon>
        <taxon>Puccinia</taxon>
    </lineage>
</organism>
<evidence type="ECO:0000313" key="3">
    <source>
        <dbReference type="Proteomes" id="UP000054564"/>
    </source>
</evidence>
<dbReference type="EMBL" id="AJIL01003027">
    <property type="protein sequence ID" value="KNE88138.1"/>
    <property type="molecule type" value="Genomic_DNA"/>
</dbReference>